<feature type="domain" description="Radical SAM core" evidence="9">
    <location>
        <begin position="208"/>
        <end position="423"/>
    </location>
</feature>
<dbReference type="SUPFAM" id="SSF102114">
    <property type="entry name" value="Radical SAM enzymes"/>
    <property type="match status" value="1"/>
</dbReference>
<evidence type="ECO:0000313" key="10">
    <source>
        <dbReference type="EMBL" id="MUB63313.1"/>
    </source>
</evidence>
<dbReference type="PANTHER" id="PTHR43409:SF7">
    <property type="entry name" value="BLL1977 PROTEIN"/>
    <property type="match status" value="1"/>
</dbReference>
<dbReference type="GO" id="GO:0046872">
    <property type="term" value="F:metal ion binding"/>
    <property type="evidence" value="ECO:0007669"/>
    <property type="project" value="UniProtKB-KW"/>
</dbReference>
<evidence type="ECO:0000256" key="2">
    <source>
        <dbReference type="ARBA" id="ARBA00022603"/>
    </source>
</evidence>
<evidence type="ECO:0000256" key="3">
    <source>
        <dbReference type="ARBA" id="ARBA00022679"/>
    </source>
</evidence>
<keyword evidence="5" id="KW-0479">Metal-binding</keyword>
<dbReference type="SMART" id="SM00729">
    <property type="entry name" value="Elp3"/>
    <property type="match status" value="1"/>
</dbReference>
<dbReference type="InterPro" id="IPR006158">
    <property type="entry name" value="Cobalamin-bd"/>
</dbReference>
<dbReference type="Pfam" id="PF04055">
    <property type="entry name" value="Radical_SAM"/>
    <property type="match status" value="1"/>
</dbReference>
<dbReference type="PANTHER" id="PTHR43409">
    <property type="entry name" value="ANAEROBIC MAGNESIUM-PROTOPORPHYRIN IX MONOMETHYL ESTER CYCLASE-RELATED"/>
    <property type="match status" value="1"/>
</dbReference>
<evidence type="ECO:0000259" key="8">
    <source>
        <dbReference type="PROSITE" id="PS51332"/>
    </source>
</evidence>
<dbReference type="SFLD" id="SFLDG01123">
    <property type="entry name" value="methyltransferase_(Class_B)"/>
    <property type="match status" value="1"/>
</dbReference>
<dbReference type="InterPro" id="IPR034466">
    <property type="entry name" value="Methyltransferase_Class_B"/>
</dbReference>
<gene>
    <name evidence="10" type="ORF">GNE07_09595</name>
</gene>
<evidence type="ECO:0000256" key="6">
    <source>
        <dbReference type="ARBA" id="ARBA00023004"/>
    </source>
</evidence>
<dbReference type="InterPro" id="IPR013785">
    <property type="entry name" value="Aldolase_TIM"/>
</dbReference>
<dbReference type="PROSITE" id="PS51918">
    <property type="entry name" value="RADICAL_SAM"/>
    <property type="match status" value="1"/>
</dbReference>
<comment type="cofactor">
    <cofactor evidence="1">
        <name>[4Fe-4S] cluster</name>
        <dbReference type="ChEBI" id="CHEBI:49883"/>
    </cofactor>
</comment>
<dbReference type="Pfam" id="PF02310">
    <property type="entry name" value="B12-binding"/>
    <property type="match status" value="1"/>
</dbReference>
<dbReference type="GO" id="GO:0005829">
    <property type="term" value="C:cytosol"/>
    <property type="evidence" value="ECO:0007669"/>
    <property type="project" value="TreeGrafter"/>
</dbReference>
<dbReference type="Gene3D" id="3.40.50.280">
    <property type="entry name" value="Cobalamin-binding domain"/>
    <property type="match status" value="1"/>
</dbReference>
<dbReference type="PROSITE" id="PS51332">
    <property type="entry name" value="B12_BINDING"/>
    <property type="match status" value="1"/>
</dbReference>
<evidence type="ECO:0000259" key="9">
    <source>
        <dbReference type="PROSITE" id="PS51918"/>
    </source>
</evidence>
<comment type="caution">
    <text evidence="10">The sequence shown here is derived from an EMBL/GenBank/DDBJ whole genome shotgun (WGS) entry which is preliminary data.</text>
</comment>
<name>A0AAW9WEG7_9FIRM</name>
<dbReference type="GO" id="GO:0003824">
    <property type="term" value="F:catalytic activity"/>
    <property type="evidence" value="ECO:0007669"/>
    <property type="project" value="InterPro"/>
</dbReference>
<dbReference type="InterPro" id="IPR058240">
    <property type="entry name" value="rSAM_sf"/>
</dbReference>
<dbReference type="Gene3D" id="3.20.20.70">
    <property type="entry name" value="Aldolase class I"/>
    <property type="match status" value="1"/>
</dbReference>
<evidence type="ECO:0000256" key="5">
    <source>
        <dbReference type="ARBA" id="ARBA00022723"/>
    </source>
</evidence>
<dbReference type="CDD" id="cd01335">
    <property type="entry name" value="Radical_SAM"/>
    <property type="match status" value="1"/>
</dbReference>
<evidence type="ECO:0000313" key="11">
    <source>
        <dbReference type="Proteomes" id="UP000434223"/>
    </source>
</evidence>
<dbReference type="SFLD" id="SFLDS00029">
    <property type="entry name" value="Radical_SAM"/>
    <property type="match status" value="1"/>
</dbReference>
<dbReference type="GO" id="GO:0031419">
    <property type="term" value="F:cobalamin binding"/>
    <property type="evidence" value="ECO:0007669"/>
    <property type="project" value="InterPro"/>
</dbReference>
<organism evidence="10 11">
    <name type="scientific">Hungatella hathewayi</name>
    <dbReference type="NCBI Taxonomy" id="154046"/>
    <lineage>
        <taxon>Bacteria</taxon>
        <taxon>Bacillati</taxon>
        <taxon>Bacillota</taxon>
        <taxon>Clostridia</taxon>
        <taxon>Lachnospirales</taxon>
        <taxon>Lachnospiraceae</taxon>
        <taxon>Hungatella</taxon>
    </lineage>
</organism>
<reference evidence="10 11" key="1">
    <citation type="submission" date="2019-09" db="EMBL/GenBank/DDBJ databases">
        <title>Draft genome sequencing of Hungatella hathewayi 123Y-2.</title>
        <authorList>
            <person name="Lv Q."/>
            <person name="Li S."/>
        </authorList>
    </citation>
    <scope>NUCLEOTIDE SEQUENCE [LARGE SCALE GENOMIC DNA]</scope>
    <source>
        <strain evidence="10 11">123Y-2</strain>
    </source>
</reference>
<proteinExistence type="predicted"/>
<dbReference type="Proteomes" id="UP000434223">
    <property type="component" value="Unassembled WGS sequence"/>
</dbReference>
<dbReference type="GO" id="GO:0051539">
    <property type="term" value="F:4 iron, 4 sulfur cluster binding"/>
    <property type="evidence" value="ECO:0007669"/>
    <property type="project" value="UniProtKB-KW"/>
</dbReference>
<protein>
    <submittedName>
        <fullName evidence="10">Radical SAM protein</fullName>
    </submittedName>
</protein>
<dbReference type="EMBL" id="WNME01000005">
    <property type="protein sequence ID" value="MUB63313.1"/>
    <property type="molecule type" value="Genomic_DNA"/>
</dbReference>
<dbReference type="AlphaFoldDB" id="A0AAW9WEG7"/>
<keyword evidence="4" id="KW-0949">S-adenosyl-L-methionine</keyword>
<dbReference type="SFLD" id="SFLDG01082">
    <property type="entry name" value="B12-binding_domain_containing"/>
    <property type="match status" value="1"/>
</dbReference>
<evidence type="ECO:0000256" key="4">
    <source>
        <dbReference type="ARBA" id="ARBA00022691"/>
    </source>
</evidence>
<evidence type="ECO:0000256" key="1">
    <source>
        <dbReference type="ARBA" id="ARBA00001966"/>
    </source>
</evidence>
<dbReference type="RefSeq" id="WP_055651754.1">
    <property type="nucleotide sequence ID" value="NZ_CZAZ01000035.1"/>
</dbReference>
<dbReference type="InterPro" id="IPR051198">
    <property type="entry name" value="BchE-like"/>
</dbReference>
<dbReference type="InterPro" id="IPR007197">
    <property type="entry name" value="rSAM"/>
</dbReference>
<sequence>MILLVKPEAAGSGFSLDMALKTEPLELEYIKAMLKEFDVESIIYEASFDRRSFDEVFREYTPDAVAVTGYITQENIMLSYVRRSKELCPGCITMVGGSHAQLNPERFFDPAVSYICRSDNIYAIADVLMAEGIIPLKNGSCPPELSSIDGLCYQEQSCLTENGTVQNGAVSRNKSLWCKNPMKPFDINKLPIPDRTTFSLYQSHYRYLDVSPVALLKTSSSCPFHCAFCYGRQLNCGTYCQRDLEAVIEELETIPCDHIQIADDDFLFDVPRLKTFIRLLRERNIKKTFICYGRSDFIAAHESLIRELAEAGFRYIMVGLEAVSDSFLDSYQKHSSQALNIQTIRILHKYGINLVGLFIIDSRFKKEDFRNMRRFIHAHRITYTGVSIFTPIPGTPLFNEYRDRLTTENYEKWDFMHLVVKPECMSRFHFYFEYYLLIMDLFRIAQKAGIYSFLRLKDYKNIFLKLLFTDSFKLRPDR</sequence>
<keyword evidence="7" id="KW-0411">Iron-sulfur</keyword>
<dbReference type="InterPro" id="IPR006638">
    <property type="entry name" value="Elp3/MiaA/NifB-like_rSAM"/>
</dbReference>
<feature type="domain" description="B12-binding" evidence="8">
    <location>
        <begin position="6"/>
        <end position="138"/>
    </location>
</feature>
<accession>A0AAW9WEG7</accession>
<keyword evidence="2" id="KW-0489">Methyltransferase</keyword>
<keyword evidence="3" id="KW-0808">Transferase</keyword>
<evidence type="ECO:0000256" key="7">
    <source>
        <dbReference type="ARBA" id="ARBA00023014"/>
    </source>
</evidence>
<keyword evidence="6" id="KW-0408">Iron</keyword>